<dbReference type="InterPro" id="IPR000630">
    <property type="entry name" value="Ribosomal_uS8"/>
</dbReference>
<dbReference type="PROSITE" id="PS00053">
    <property type="entry name" value="RIBOSOMAL_S8"/>
    <property type="match status" value="1"/>
</dbReference>
<evidence type="ECO:0000256" key="5">
    <source>
        <dbReference type="ARBA" id="ARBA00023274"/>
    </source>
</evidence>
<dbReference type="Proteomes" id="UP000886752">
    <property type="component" value="Unassembled WGS sequence"/>
</dbReference>
<gene>
    <name evidence="8 10" type="primary">rpsH</name>
    <name evidence="10" type="ORF">H9894_04005</name>
</gene>
<dbReference type="GO" id="GO:0005737">
    <property type="term" value="C:cytoplasm"/>
    <property type="evidence" value="ECO:0007669"/>
    <property type="project" value="UniProtKB-ARBA"/>
</dbReference>
<proteinExistence type="inferred from homology"/>
<evidence type="ECO:0000256" key="9">
    <source>
        <dbReference type="RuleBase" id="RU003660"/>
    </source>
</evidence>
<dbReference type="GO" id="GO:0019843">
    <property type="term" value="F:rRNA binding"/>
    <property type="evidence" value="ECO:0007669"/>
    <property type="project" value="UniProtKB-UniRule"/>
</dbReference>
<comment type="function">
    <text evidence="8">One of the primary rRNA binding proteins, it binds directly to 16S rRNA central domain where it helps coordinate assembly of the platform of the 30S subunit.</text>
</comment>
<protein>
    <recommendedName>
        <fullName evidence="6 8">Small ribosomal subunit protein uS8</fullName>
    </recommendedName>
</protein>
<reference evidence="10" key="2">
    <citation type="submission" date="2021-04" db="EMBL/GenBank/DDBJ databases">
        <authorList>
            <person name="Gilroy R."/>
        </authorList>
    </citation>
    <scope>NUCLEOTIDE SEQUENCE</scope>
    <source>
        <strain evidence="10">ChiHecec2B26-446</strain>
    </source>
</reference>
<dbReference type="InterPro" id="IPR035987">
    <property type="entry name" value="Ribosomal_uS8_sf"/>
</dbReference>
<dbReference type="AlphaFoldDB" id="A0A9D1TPF8"/>
<evidence type="ECO:0000256" key="2">
    <source>
        <dbReference type="ARBA" id="ARBA00022730"/>
    </source>
</evidence>
<dbReference type="GO" id="GO:0005840">
    <property type="term" value="C:ribosome"/>
    <property type="evidence" value="ECO:0007669"/>
    <property type="project" value="UniProtKB-KW"/>
</dbReference>
<evidence type="ECO:0000256" key="1">
    <source>
        <dbReference type="ARBA" id="ARBA00006471"/>
    </source>
</evidence>
<dbReference type="EMBL" id="DXHV01000043">
    <property type="protein sequence ID" value="HIW00334.1"/>
    <property type="molecule type" value="Genomic_DNA"/>
</dbReference>
<comment type="caution">
    <text evidence="10">The sequence shown here is derived from an EMBL/GenBank/DDBJ whole genome shotgun (WGS) entry which is preliminary data.</text>
</comment>
<dbReference type="GO" id="GO:0006412">
    <property type="term" value="P:translation"/>
    <property type="evidence" value="ECO:0007669"/>
    <property type="project" value="UniProtKB-UniRule"/>
</dbReference>
<accession>A0A9D1TPF8</accession>
<dbReference type="Pfam" id="PF00410">
    <property type="entry name" value="Ribosomal_S8"/>
    <property type="match status" value="1"/>
</dbReference>
<dbReference type="FunFam" id="3.30.1490.10:FF:000001">
    <property type="entry name" value="30S ribosomal protein S8"/>
    <property type="match status" value="1"/>
</dbReference>
<sequence>MVTDPIADMLARIRNAHLALHKEVNVPRSKMKASLANILKQEGYVEDVSIDDGGIKITLKYRNGKPAITGLRRVSTPGRRVYVGAGEIPRVQNGLGICILTTSSGVMDGDSAREKRVGGELLCEIW</sequence>
<dbReference type="InterPro" id="IPR047863">
    <property type="entry name" value="Ribosomal_uS8_CS"/>
</dbReference>
<dbReference type="FunFam" id="3.30.1370.30:FF:000002">
    <property type="entry name" value="30S ribosomal protein S8"/>
    <property type="match status" value="1"/>
</dbReference>
<evidence type="ECO:0000256" key="8">
    <source>
        <dbReference type="HAMAP-Rule" id="MF_01302"/>
    </source>
</evidence>
<dbReference type="Gene3D" id="3.30.1490.10">
    <property type="match status" value="1"/>
</dbReference>
<evidence type="ECO:0000256" key="7">
    <source>
        <dbReference type="ARBA" id="ARBA00046740"/>
    </source>
</evidence>
<evidence type="ECO:0000313" key="11">
    <source>
        <dbReference type="Proteomes" id="UP000886752"/>
    </source>
</evidence>
<evidence type="ECO:0000313" key="10">
    <source>
        <dbReference type="EMBL" id="HIW00334.1"/>
    </source>
</evidence>
<evidence type="ECO:0000256" key="3">
    <source>
        <dbReference type="ARBA" id="ARBA00022884"/>
    </source>
</evidence>
<keyword evidence="3 8" id="KW-0694">RNA-binding</keyword>
<keyword evidence="4 8" id="KW-0689">Ribosomal protein</keyword>
<dbReference type="GO" id="GO:1990904">
    <property type="term" value="C:ribonucleoprotein complex"/>
    <property type="evidence" value="ECO:0007669"/>
    <property type="project" value="UniProtKB-KW"/>
</dbReference>
<evidence type="ECO:0000256" key="4">
    <source>
        <dbReference type="ARBA" id="ARBA00022980"/>
    </source>
</evidence>
<keyword evidence="2 8" id="KW-0699">rRNA-binding</keyword>
<organism evidence="10 11">
    <name type="scientific">Candidatus Desulfovibrio intestinipullorum</name>
    <dbReference type="NCBI Taxonomy" id="2838536"/>
    <lineage>
        <taxon>Bacteria</taxon>
        <taxon>Pseudomonadati</taxon>
        <taxon>Thermodesulfobacteriota</taxon>
        <taxon>Desulfovibrionia</taxon>
        <taxon>Desulfovibrionales</taxon>
        <taxon>Desulfovibrionaceae</taxon>
        <taxon>Desulfovibrio</taxon>
    </lineage>
</organism>
<comment type="subunit">
    <text evidence="7 8">Part of the 30S ribosomal subunit. Contacts proteins S5 and S12.</text>
</comment>
<reference evidence="10" key="1">
    <citation type="journal article" date="2021" name="PeerJ">
        <title>Extensive microbial diversity within the chicken gut microbiome revealed by metagenomics and culture.</title>
        <authorList>
            <person name="Gilroy R."/>
            <person name="Ravi A."/>
            <person name="Getino M."/>
            <person name="Pursley I."/>
            <person name="Horton D.L."/>
            <person name="Alikhan N.F."/>
            <person name="Baker D."/>
            <person name="Gharbi K."/>
            <person name="Hall N."/>
            <person name="Watson M."/>
            <person name="Adriaenssens E.M."/>
            <person name="Foster-Nyarko E."/>
            <person name="Jarju S."/>
            <person name="Secka A."/>
            <person name="Antonio M."/>
            <person name="Oren A."/>
            <person name="Chaudhuri R.R."/>
            <person name="La Ragione R."/>
            <person name="Hildebrand F."/>
            <person name="Pallen M.J."/>
        </authorList>
    </citation>
    <scope>NUCLEOTIDE SEQUENCE</scope>
    <source>
        <strain evidence="10">ChiHecec2B26-446</strain>
    </source>
</reference>
<dbReference type="HAMAP" id="MF_01302_B">
    <property type="entry name" value="Ribosomal_uS8_B"/>
    <property type="match status" value="1"/>
</dbReference>
<comment type="similarity">
    <text evidence="1 8 9">Belongs to the universal ribosomal protein uS8 family.</text>
</comment>
<keyword evidence="5 8" id="KW-0687">Ribonucleoprotein</keyword>
<evidence type="ECO:0000256" key="6">
    <source>
        <dbReference type="ARBA" id="ARBA00035258"/>
    </source>
</evidence>
<dbReference type="Gene3D" id="3.30.1370.30">
    <property type="match status" value="1"/>
</dbReference>
<dbReference type="SUPFAM" id="SSF56047">
    <property type="entry name" value="Ribosomal protein S8"/>
    <property type="match status" value="1"/>
</dbReference>
<name>A0A9D1TPF8_9BACT</name>
<dbReference type="GO" id="GO:0003735">
    <property type="term" value="F:structural constituent of ribosome"/>
    <property type="evidence" value="ECO:0007669"/>
    <property type="project" value="InterPro"/>
</dbReference>
<dbReference type="NCBIfam" id="NF001109">
    <property type="entry name" value="PRK00136.1"/>
    <property type="match status" value="1"/>
</dbReference>
<dbReference type="PANTHER" id="PTHR11758">
    <property type="entry name" value="40S RIBOSOMAL PROTEIN S15A"/>
    <property type="match status" value="1"/>
</dbReference>